<feature type="domain" description="Beta-lactamase-related" evidence="8">
    <location>
        <begin position="37"/>
        <end position="382"/>
    </location>
</feature>
<sequence length="395" mass="42751">MHPISLPKLGMIASCLFYAVNAHAADGNDQDRLERAVNDAIRPVMTENDVPGMAVAITIKGKHYFFNYGVASKETGQKVTNDTIFELGSISKTFTAVLGSYAQVSGKLSLSDKASKYLPALTGGSFDKISLLDLGTYTAGGLPLQFPDDVTDQDKMIAYYRNWHPSYAPATHRLYSNPSIGLFGYLAAEAMGKPFDALMQEKIFAGLGLNHTYVRVPPGEMGNYAYGYSKQDKPIRVTPGVLDTQAYGVKTTSADMVGVLEANMDGSRLDETLQRAIAATHVGYYTVGNTTQALGWEIYAYPTTLTRLLSGNSSDMALKPHKITRLVPPQQPRKDILLNKTGSTNGFGAYAAFIPARQIGIVLLANKNYPIPERVKAAYKILTAIESLPGSNGAQ</sequence>
<dbReference type="InterPro" id="IPR058136">
    <property type="entry name" value="AmpC"/>
</dbReference>
<dbReference type="EMBL" id="FMAF01000014">
    <property type="protein sequence ID" value="SCB41732.1"/>
    <property type="molecule type" value="Genomic_DNA"/>
</dbReference>
<dbReference type="Gene3D" id="3.40.710.10">
    <property type="entry name" value="DD-peptidase/beta-lactamase superfamily"/>
    <property type="match status" value="1"/>
</dbReference>
<evidence type="ECO:0000259" key="8">
    <source>
        <dbReference type="Pfam" id="PF00144"/>
    </source>
</evidence>
<evidence type="ECO:0000313" key="10">
    <source>
        <dbReference type="Proteomes" id="UP000199205"/>
    </source>
</evidence>
<dbReference type="Proteomes" id="UP000199205">
    <property type="component" value="Unassembled WGS sequence"/>
</dbReference>
<dbReference type="AlphaFoldDB" id="A0A1C3WNR5"/>
<evidence type="ECO:0000256" key="4">
    <source>
        <dbReference type="ARBA" id="ARBA00022801"/>
    </source>
</evidence>
<organism evidence="9 10">
    <name type="scientific">Rhizobium lusitanum</name>
    <dbReference type="NCBI Taxonomy" id="293958"/>
    <lineage>
        <taxon>Bacteria</taxon>
        <taxon>Pseudomonadati</taxon>
        <taxon>Pseudomonadota</taxon>
        <taxon>Alphaproteobacteria</taxon>
        <taxon>Hyphomicrobiales</taxon>
        <taxon>Rhizobiaceae</taxon>
        <taxon>Rhizobium/Agrobacterium group</taxon>
        <taxon>Rhizobium</taxon>
    </lineage>
</organism>
<dbReference type="PANTHER" id="PTHR46825">
    <property type="entry name" value="D-ALANYL-D-ALANINE-CARBOXYPEPTIDASE/ENDOPEPTIDASE AMPH"/>
    <property type="match status" value="1"/>
</dbReference>
<evidence type="ECO:0000256" key="3">
    <source>
        <dbReference type="ARBA" id="ARBA00012865"/>
    </source>
</evidence>
<dbReference type="EC" id="3.5.2.6" evidence="3 6"/>
<keyword evidence="4 6" id="KW-0378">Hydrolase</keyword>
<dbReference type="InterPro" id="IPR001586">
    <property type="entry name" value="Beta-lactam_class-C_AS"/>
</dbReference>
<dbReference type="PANTHER" id="PTHR46825:SF8">
    <property type="entry name" value="BETA-LACTAMASE-RELATED"/>
    <property type="match status" value="1"/>
</dbReference>
<proteinExistence type="inferred from homology"/>
<protein>
    <recommendedName>
        <fullName evidence="3 6">Beta-lactamase</fullName>
        <ecNumber evidence="3 6">3.5.2.6</ecNumber>
    </recommendedName>
</protein>
<dbReference type="InterPro" id="IPR050491">
    <property type="entry name" value="AmpC-like"/>
</dbReference>
<comment type="catalytic activity">
    <reaction evidence="1 6">
        <text>a beta-lactam + H2O = a substituted beta-amino acid</text>
        <dbReference type="Rhea" id="RHEA:20401"/>
        <dbReference type="ChEBI" id="CHEBI:15377"/>
        <dbReference type="ChEBI" id="CHEBI:35627"/>
        <dbReference type="ChEBI" id="CHEBI:140347"/>
        <dbReference type="EC" id="3.5.2.6"/>
    </reaction>
</comment>
<dbReference type="InterPro" id="IPR012338">
    <property type="entry name" value="Beta-lactam/transpept-like"/>
</dbReference>
<dbReference type="NCBIfam" id="NF033085">
    <property type="entry name" value="bla_class_C"/>
    <property type="match status" value="1"/>
</dbReference>
<dbReference type="GO" id="GO:0046677">
    <property type="term" value="P:response to antibiotic"/>
    <property type="evidence" value="ECO:0007669"/>
    <property type="project" value="UniProtKB-UniRule"/>
</dbReference>
<comment type="similarity">
    <text evidence="2 6">Belongs to the class-C beta-lactamase family.</text>
</comment>
<keyword evidence="5 6" id="KW-0046">Antibiotic resistance</keyword>
<dbReference type="InterPro" id="IPR001466">
    <property type="entry name" value="Beta-lactam-related"/>
</dbReference>
<evidence type="ECO:0000256" key="2">
    <source>
        <dbReference type="ARBA" id="ARBA00007840"/>
    </source>
</evidence>
<gene>
    <name evidence="9" type="ORF">GA0061101_11467</name>
</gene>
<keyword evidence="7" id="KW-0732">Signal</keyword>
<name>A0A1C3WNR5_9HYPH</name>
<evidence type="ECO:0000313" key="9">
    <source>
        <dbReference type="EMBL" id="SCB41732.1"/>
    </source>
</evidence>
<dbReference type="PROSITE" id="PS00336">
    <property type="entry name" value="BETA_LACTAMASE_C"/>
    <property type="match status" value="1"/>
</dbReference>
<dbReference type="Pfam" id="PF00144">
    <property type="entry name" value="Beta-lactamase"/>
    <property type="match status" value="1"/>
</dbReference>
<evidence type="ECO:0000256" key="5">
    <source>
        <dbReference type="ARBA" id="ARBA00023251"/>
    </source>
</evidence>
<dbReference type="SUPFAM" id="SSF56601">
    <property type="entry name" value="beta-lactamase/transpeptidase-like"/>
    <property type="match status" value="1"/>
</dbReference>
<dbReference type="GO" id="GO:0017001">
    <property type="term" value="P:antibiotic catabolic process"/>
    <property type="evidence" value="ECO:0007669"/>
    <property type="project" value="InterPro"/>
</dbReference>
<reference evidence="9 10" key="1">
    <citation type="submission" date="2016-08" db="EMBL/GenBank/DDBJ databases">
        <authorList>
            <person name="Seilhamer J.J."/>
        </authorList>
    </citation>
    <scope>NUCLEOTIDE SEQUENCE [LARGE SCALE GENOMIC DNA]</scope>
    <source>
        <strain evidence="9 10">P1-7</strain>
    </source>
</reference>
<feature type="signal peptide" evidence="7">
    <location>
        <begin position="1"/>
        <end position="24"/>
    </location>
</feature>
<dbReference type="GO" id="GO:0008800">
    <property type="term" value="F:beta-lactamase activity"/>
    <property type="evidence" value="ECO:0007669"/>
    <property type="project" value="UniProtKB-UniRule"/>
</dbReference>
<feature type="chain" id="PRO_5008685702" description="Beta-lactamase" evidence="7">
    <location>
        <begin position="25"/>
        <end position="395"/>
    </location>
</feature>
<dbReference type="GO" id="GO:0030288">
    <property type="term" value="C:outer membrane-bounded periplasmic space"/>
    <property type="evidence" value="ECO:0007669"/>
    <property type="project" value="InterPro"/>
</dbReference>
<evidence type="ECO:0000256" key="6">
    <source>
        <dbReference type="RuleBase" id="RU361140"/>
    </source>
</evidence>
<evidence type="ECO:0000256" key="7">
    <source>
        <dbReference type="SAM" id="SignalP"/>
    </source>
</evidence>
<accession>A0A1C3WNR5</accession>
<evidence type="ECO:0000256" key="1">
    <source>
        <dbReference type="ARBA" id="ARBA00001526"/>
    </source>
</evidence>
<dbReference type="OrthoDB" id="5377431at2"/>